<protein>
    <recommendedName>
        <fullName evidence="4">Copper transport protein</fullName>
    </recommendedName>
</protein>
<keyword evidence="1 4" id="KW-0812">Transmembrane</keyword>
<evidence type="ECO:0000256" key="1">
    <source>
        <dbReference type="ARBA" id="ARBA00022692"/>
    </source>
</evidence>
<keyword evidence="4" id="KW-0406">Ion transport</keyword>
<dbReference type="GO" id="GO:0005375">
    <property type="term" value="F:copper ion transmembrane transporter activity"/>
    <property type="evidence" value="ECO:0007669"/>
    <property type="project" value="UniProtKB-UniRule"/>
</dbReference>
<evidence type="ECO:0000256" key="4">
    <source>
        <dbReference type="RuleBase" id="RU367022"/>
    </source>
</evidence>
<dbReference type="AlphaFoldDB" id="A0A4U0XLQ6"/>
<dbReference type="GO" id="GO:0016020">
    <property type="term" value="C:membrane"/>
    <property type="evidence" value="ECO:0007669"/>
    <property type="project" value="UniProtKB-SubCell"/>
</dbReference>
<keyword evidence="4" id="KW-0813">Transport</keyword>
<dbReference type="STRING" id="331657.A0A4U0XLQ6"/>
<comment type="subcellular location">
    <subcellularLocation>
        <location evidence="4">Membrane</location>
        <topology evidence="4">Multi-pass membrane protein</topology>
    </subcellularLocation>
</comment>
<accession>A0A4U0XLQ6</accession>
<dbReference type="Proteomes" id="UP000308768">
    <property type="component" value="Unassembled WGS sequence"/>
</dbReference>
<dbReference type="PANTHER" id="PTHR12483:SF115">
    <property type="entry name" value="COPPER TRANSPORT PROTEIN"/>
    <property type="match status" value="1"/>
</dbReference>
<sequence length="137" mass="15721">MDHSGMDHGHMDHGGMGGGEPMCSMNVRTWSPPPSQPHIRTDSSDQMLFTWDTNNLCIVFKSWRIRSTTSLLFSLLAIVALTAGYELVREMSRQYEERCRQRSDSMTRRQTSAVEKKSKMVKAALYAVQVFYSFFIM</sequence>
<keyword evidence="3 4" id="KW-0472">Membrane</keyword>
<dbReference type="Pfam" id="PF04145">
    <property type="entry name" value="Ctr"/>
    <property type="match status" value="1"/>
</dbReference>
<keyword evidence="4" id="KW-0186">Copper</keyword>
<name>A0A4U0XLQ6_9PEZI</name>
<keyword evidence="6" id="KW-1185">Reference proteome</keyword>
<evidence type="ECO:0000313" key="6">
    <source>
        <dbReference type="Proteomes" id="UP000308768"/>
    </source>
</evidence>
<reference evidence="5 6" key="1">
    <citation type="submission" date="2017-03" db="EMBL/GenBank/DDBJ databases">
        <title>Genomes of endolithic fungi from Antarctica.</title>
        <authorList>
            <person name="Coleine C."/>
            <person name="Masonjones S."/>
            <person name="Stajich J.E."/>
        </authorList>
    </citation>
    <scope>NUCLEOTIDE SEQUENCE [LARGE SCALE GENOMIC DNA]</scope>
    <source>
        <strain evidence="5 6">CCFEE 5187</strain>
    </source>
</reference>
<feature type="transmembrane region" description="Helical" evidence="4">
    <location>
        <begin position="70"/>
        <end position="88"/>
    </location>
</feature>
<evidence type="ECO:0000256" key="2">
    <source>
        <dbReference type="ARBA" id="ARBA00022989"/>
    </source>
</evidence>
<organism evidence="5 6">
    <name type="scientific">Cryomyces minteri</name>
    <dbReference type="NCBI Taxonomy" id="331657"/>
    <lineage>
        <taxon>Eukaryota</taxon>
        <taxon>Fungi</taxon>
        <taxon>Dikarya</taxon>
        <taxon>Ascomycota</taxon>
        <taxon>Pezizomycotina</taxon>
        <taxon>Dothideomycetes</taxon>
        <taxon>Dothideomycetes incertae sedis</taxon>
        <taxon>Cryomyces</taxon>
    </lineage>
</organism>
<evidence type="ECO:0000313" key="5">
    <source>
        <dbReference type="EMBL" id="TKA78222.1"/>
    </source>
</evidence>
<gene>
    <name evidence="5" type="ORF">B0A49_02286</name>
</gene>
<keyword evidence="4" id="KW-0187">Copper transport</keyword>
<dbReference type="OrthoDB" id="161814at2759"/>
<evidence type="ECO:0000256" key="3">
    <source>
        <dbReference type="ARBA" id="ARBA00023136"/>
    </source>
</evidence>
<comment type="similarity">
    <text evidence="4">Belongs to the copper transporter (Ctr) (TC 1.A.56) family. SLC31A subfamily.</text>
</comment>
<dbReference type="EMBL" id="NAJN01000151">
    <property type="protein sequence ID" value="TKA78222.1"/>
    <property type="molecule type" value="Genomic_DNA"/>
</dbReference>
<keyword evidence="2 4" id="KW-1133">Transmembrane helix</keyword>
<dbReference type="InterPro" id="IPR007274">
    <property type="entry name" value="Cop_transporter"/>
</dbReference>
<comment type="caution">
    <text evidence="5">The sequence shown here is derived from an EMBL/GenBank/DDBJ whole genome shotgun (WGS) entry which is preliminary data.</text>
</comment>
<proteinExistence type="inferred from homology"/>
<dbReference type="PANTHER" id="PTHR12483">
    <property type="entry name" value="SOLUTE CARRIER FAMILY 31 COPPER TRANSPORTERS"/>
    <property type="match status" value="1"/>
</dbReference>